<sequence length="47" mass="5432">MFSILEDDIMGTFIVKWKDIPNTTASVTYGCLKWMCLILELFGRPYA</sequence>
<gene>
    <name evidence="1" type="ORF">rCG_58793</name>
</gene>
<dbReference type="EMBL" id="CH473989">
    <property type="protein sequence ID" value="EDM10657.1"/>
    <property type="molecule type" value="Genomic_DNA"/>
</dbReference>
<dbReference type="Proteomes" id="UP000234681">
    <property type="component" value="Chromosome 11"/>
</dbReference>
<evidence type="ECO:0000313" key="2">
    <source>
        <dbReference type="Proteomes" id="UP000234681"/>
    </source>
</evidence>
<name>A6JL90_RAT</name>
<reference evidence="2" key="1">
    <citation type="submission" date="2005-09" db="EMBL/GenBank/DDBJ databases">
        <authorList>
            <person name="Mural R.J."/>
            <person name="Li P.W."/>
            <person name="Adams M.D."/>
            <person name="Amanatides P.G."/>
            <person name="Baden-Tillson H."/>
            <person name="Barnstead M."/>
            <person name="Chin S.H."/>
            <person name="Dew I."/>
            <person name="Evans C.A."/>
            <person name="Ferriera S."/>
            <person name="Flanigan M."/>
            <person name="Fosler C."/>
            <person name="Glodek A."/>
            <person name="Gu Z."/>
            <person name="Holt R.A."/>
            <person name="Jennings D."/>
            <person name="Kraft C.L."/>
            <person name="Lu F."/>
            <person name="Nguyen T."/>
            <person name="Nusskern D.R."/>
            <person name="Pfannkoch C.M."/>
            <person name="Sitter C."/>
            <person name="Sutton G.G."/>
            <person name="Venter J.C."/>
            <person name="Wang Z."/>
            <person name="Woodage T."/>
            <person name="Zheng X.H."/>
            <person name="Zhong F."/>
        </authorList>
    </citation>
    <scope>NUCLEOTIDE SEQUENCE [LARGE SCALE GENOMIC DNA]</scope>
    <source>
        <strain>BN</strain>
        <strain evidence="2">Sprague-Dawley</strain>
    </source>
</reference>
<proteinExistence type="predicted"/>
<dbReference type="AlphaFoldDB" id="A6JL90"/>
<evidence type="ECO:0000313" key="1">
    <source>
        <dbReference type="EMBL" id="EDM10657.1"/>
    </source>
</evidence>
<accession>A6JL90</accession>
<organism evidence="1 2">
    <name type="scientific">Rattus norvegicus</name>
    <name type="common">Rat</name>
    <dbReference type="NCBI Taxonomy" id="10116"/>
    <lineage>
        <taxon>Eukaryota</taxon>
        <taxon>Metazoa</taxon>
        <taxon>Chordata</taxon>
        <taxon>Craniata</taxon>
        <taxon>Vertebrata</taxon>
        <taxon>Euteleostomi</taxon>
        <taxon>Mammalia</taxon>
        <taxon>Eutheria</taxon>
        <taxon>Euarchontoglires</taxon>
        <taxon>Glires</taxon>
        <taxon>Rodentia</taxon>
        <taxon>Myomorpha</taxon>
        <taxon>Muroidea</taxon>
        <taxon>Muridae</taxon>
        <taxon>Murinae</taxon>
        <taxon>Rattus</taxon>
    </lineage>
</organism>
<protein>
    <submittedName>
        <fullName evidence="1">RCG58793</fullName>
    </submittedName>
</protein>